<dbReference type="AlphaFoldDB" id="A0ABD2KXD5"/>
<name>A0ABD2KXD5_9BILA</name>
<comment type="caution">
    <text evidence="1">The sequence shown here is derived from an EMBL/GenBank/DDBJ whole genome shotgun (WGS) entry which is preliminary data.</text>
</comment>
<accession>A0ABD2KXD5</accession>
<evidence type="ECO:0000313" key="2">
    <source>
        <dbReference type="Proteomes" id="UP001620626"/>
    </source>
</evidence>
<keyword evidence="2" id="KW-1185">Reference proteome</keyword>
<dbReference type="EMBL" id="JBICBT010000628">
    <property type="protein sequence ID" value="KAL3106959.1"/>
    <property type="molecule type" value="Genomic_DNA"/>
</dbReference>
<dbReference type="Proteomes" id="UP001620626">
    <property type="component" value="Unassembled WGS sequence"/>
</dbReference>
<protein>
    <submittedName>
        <fullName evidence="1">Uncharacterized protein</fullName>
    </submittedName>
</protein>
<reference evidence="1 2" key="1">
    <citation type="submission" date="2024-10" db="EMBL/GenBank/DDBJ databases">
        <authorList>
            <person name="Kim D."/>
        </authorList>
    </citation>
    <scope>NUCLEOTIDE SEQUENCE [LARGE SCALE GENOMIC DNA]</scope>
    <source>
        <strain evidence="1">BH-2024</strain>
    </source>
</reference>
<evidence type="ECO:0000313" key="1">
    <source>
        <dbReference type="EMBL" id="KAL3106959.1"/>
    </source>
</evidence>
<organism evidence="1 2">
    <name type="scientific">Heterodera trifolii</name>
    <dbReference type="NCBI Taxonomy" id="157864"/>
    <lineage>
        <taxon>Eukaryota</taxon>
        <taxon>Metazoa</taxon>
        <taxon>Ecdysozoa</taxon>
        <taxon>Nematoda</taxon>
        <taxon>Chromadorea</taxon>
        <taxon>Rhabditida</taxon>
        <taxon>Tylenchina</taxon>
        <taxon>Tylenchomorpha</taxon>
        <taxon>Tylenchoidea</taxon>
        <taxon>Heteroderidae</taxon>
        <taxon>Heteroderinae</taxon>
        <taxon>Heterodera</taxon>
    </lineage>
</organism>
<sequence>MSDNRKEAEEKMAKAIFISGDGWLAVFDLLAPSQLGLGIALISHRFDFYVDEHFKTRRWALKSIRIRSKSIGNGTKELEILNHFYGKQLPIPQIQMPRKIIRFKRIDISYIDRNAIAFLNRFRPLFGACPFYLYMGTTSNDCTLEFILRNIWPMIGTKISVMQLSVVCFHCLRKFVPSILTDCSSLRFLAFNIADVFAEFPADDSAMASDGQALAKWLFTPRPDDVPKELKCWLKKDDGTSRVEAFKTAFADASSPVNFIVFIWFVCWSFGSSVVPFELTNELTREHLVLKRVDFCGRFLFVRCPIARDESKWTKWEKEALDWQISDQLQQIYIQVYREDQLGDGLLDETPGPSDQQQK</sequence>
<gene>
    <name evidence="1" type="ORF">niasHT_012768</name>
</gene>
<proteinExistence type="predicted"/>